<dbReference type="InterPro" id="IPR036188">
    <property type="entry name" value="FAD/NAD-bd_sf"/>
</dbReference>
<evidence type="ECO:0000256" key="1">
    <source>
        <dbReference type="ARBA" id="ARBA00022630"/>
    </source>
</evidence>
<evidence type="ECO:0000256" key="5">
    <source>
        <dbReference type="ARBA" id="ARBA00023027"/>
    </source>
</evidence>
<gene>
    <name evidence="7" type="ORF">J0M35_13585</name>
</gene>
<comment type="caution">
    <text evidence="7">The sequence shown here is derived from an EMBL/GenBank/DDBJ whole genome shotgun (WGS) entry which is preliminary data.</text>
</comment>
<dbReference type="PANTHER" id="PTHR46091:SF3">
    <property type="entry name" value="AMINE OXIDASE DOMAIN-CONTAINING PROTEIN"/>
    <property type="match status" value="1"/>
</dbReference>
<evidence type="ECO:0000256" key="3">
    <source>
        <dbReference type="ARBA" id="ARBA00022827"/>
    </source>
</evidence>
<name>A0A8J7PH99_9BACT</name>
<keyword evidence="6" id="KW-0472">Membrane</keyword>
<evidence type="ECO:0000256" key="4">
    <source>
        <dbReference type="ARBA" id="ARBA00022857"/>
    </source>
</evidence>
<evidence type="ECO:0000256" key="6">
    <source>
        <dbReference type="SAM" id="Phobius"/>
    </source>
</evidence>
<evidence type="ECO:0000313" key="7">
    <source>
        <dbReference type="EMBL" id="MBN8661392.1"/>
    </source>
</evidence>
<dbReference type="SUPFAM" id="SSF51905">
    <property type="entry name" value="FAD/NAD(P)-binding domain"/>
    <property type="match status" value="1"/>
</dbReference>
<keyword evidence="5" id="KW-0520">NAD</keyword>
<reference evidence="7" key="1">
    <citation type="submission" date="2021-02" db="EMBL/GenBank/DDBJ databases">
        <title>Genome-Resolved Metagenomics of a Microbial Community Performing Photosynthetic Biological Nutrient Removal.</title>
        <authorList>
            <person name="Mcdaniel E.A."/>
        </authorList>
    </citation>
    <scope>NUCLEOTIDE SEQUENCE</scope>
    <source>
        <strain evidence="7">UWPOB_OBS1</strain>
    </source>
</reference>
<dbReference type="PANTHER" id="PTHR46091">
    <property type="entry name" value="BLR7054 PROTEIN"/>
    <property type="match status" value="1"/>
</dbReference>
<keyword evidence="6" id="KW-1133">Transmembrane helix</keyword>
<dbReference type="Pfam" id="PF13450">
    <property type="entry name" value="NAD_binding_8"/>
    <property type="match status" value="1"/>
</dbReference>
<dbReference type="Proteomes" id="UP000664277">
    <property type="component" value="Unassembled WGS sequence"/>
</dbReference>
<keyword evidence="2" id="KW-0732">Signal</keyword>
<keyword evidence="3" id="KW-0274">FAD</keyword>
<keyword evidence="6" id="KW-0812">Transmembrane</keyword>
<accession>A0A8J7PH99</accession>
<proteinExistence type="predicted"/>
<dbReference type="AlphaFoldDB" id="A0A8J7PH99"/>
<protein>
    <submittedName>
        <fullName evidence="7">NAD(P)/FAD-dependent oxidoreductase</fullName>
    </submittedName>
</protein>
<sequence>MSFDYDAIIIGSGMGALSAASLLSQLRGQRVLVLEKHFKVGGFTHTFSRHGYKFDVGLHYVGEMQPGSRSRQLFDLVSGGGVDWAPLPEIYDKFVYPDFTVSASSNRAAYIEELQRRFPHERAAILQYFKDIDAVCLSVQTKTAAGFMPKLIAGPVNALNSTFRKMAVVSTADYLNANFKDAKLKAVLVSQWGDYGLPPSLSSFAIHALIATHFLKGAFYPIGSADAIAQSIVPIIKRAGGNVLVNHGVDEIVVKNGVACGVSGKTQNGEPFSFSARHIISNAGIYPTFRKLLPDLYKAPVLGFSDDLDASSISAYIGFKRSPSELGFQGENHWLHTSYDHDAEYAARNNPEGKPGFAYLSFASLKDALAEKHTAQVITIASAAPFRHWQNTAWKKRGSDYEIYKERLTENLLSVIETHYPGFRDLIDYCELSTPLTVESFTGHPAGRIYGQPMTPQVVAARSFQPDTHVKNLYLAGADSMAPGIMGAFMGGVFCAARIMGAFGLAEIMTTASSRKYTAVGKVEAAGRPAKPESLPVP</sequence>
<dbReference type="Gene3D" id="3.50.50.60">
    <property type="entry name" value="FAD/NAD(P)-binding domain"/>
    <property type="match status" value="2"/>
</dbReference>
<dbReference type="EMBL" id="JAFLCK010000019">
    <property type="protein sequence ID" value="MBN8661392.1"/>
    <property type="molecule type" value="Genomic_DNA"/>
</dbReference>
<evidence type="ECO:0000313" key="8">
    <source>
        <dbReference type="Proteomes" id="UP000664277"/>
    </source>
</evidence>
<keyword evidence="4" id="KW-0521">NADP</keyword>
<keyword evidence="1" id="KW-0285">Flavoprotein</keyword>
<evidence type="ECO:0000256" key="2">
    <source>
        <dbReference type="ARBA" id="ARBA00022729"/>
    </source>
</evidence>
<dbReference type="InterPro" id="IPR052206">
    <property type="entry name" value="Retinol_saturase"/>
</dbReference>
<organism evidence="7 8">
    <name type="scientific">Candidatus Obscuribacter phosphatis</name>
    <dbReference type="NCBI Taxonomy" id="1906157"/>
    <lineage>
        <taxon>Bacteria</taxon>
        <taxon>Bacillati</taxon>
        <taxon>Candidatus Melainabacteria</taxon>
        <taxon>Candidatus Obscuribacterales</taxon>
        <taxon>Candidatus Obscuribacteraceae</taxon>
        <taxon>Candidatus Obscuribacter</taxon>
    </lineage>
</organism>
<feature type="transmembrane region" description="Helical" evidence="6">
    <location>
        <begin position="485"/>
        <end position="506"/>
    </location>
</feature>